<organism evidence="4">
    <name type="scientific">Argopecten irradians</name>
    <name type="common">Bay scallop</name>
    <name type="synonym">Aequipecten irradians</name>
    <dbReference type="NCBI Taxonomy" id="31199"/>
    <lineage>
        <taxon>Eukaryota</taxon>
        <taxon>Metazoa</taxon>
        <taxon>Spiralia</taxon>
        <taxon>Lophotrochozoa</taxon>
        <taxon>Mollusca</taxon>
        <taxon>Bivalvia</taxon>
        <taxon>Autobranchia</taxon>
        <taxon>Pteriomorphia</taxon>
        <taxon>Pectinida</taxon>
        <taxon>Pectinoidea</taxon>
        <taxon>Pectinidae</taxon>
        <taxon>Argopecten</taxon>
    </lineage>
</organism>
<dbReference type="PROSITE" id="PS50041">
    <property type="entry name" value="C_TYPE_LECTIN_2"/>
    <property type="match status" value="1"/>
</dbReference>
<dbReference type="EMBL" id="FJ469996">
    <property type="protein sequence ID" value="ACS72238.1"/>
    <property type="molecule type" value="mRNA"/>
</dbReference>
<accession>G8XSQ0</accession>
<dbReference type="Pfam" id="PF00059">
    <property type="entry name" value="Lectin_C"/>
    <property type="match status" value="1"/>
</dbReference>
<protein>
    <submittedName>
        <fullName evidence="4">C-type lectin 3</fullName>
    </submittedName>
</protein>
<evidence type="ECO:0000259" key="3">
    <source>
        <dbReference type="PROSITE" id="PS50041"/>
    </source>
</evidence>
<dbReference type="SMART" id="SM00034">
    <property type="entry name" value="CLECT"/>
    <property type="match status" value="1"/>
</dbReference>
<keyword evidence="1" id="KW-1015">Disulfide bond</keyword>
<dbReference type="Gene3D" id="3.10.100.10">
    <property type="entry name" value="Mannose-Binding Protein A, subunit A"/>
    <property type="match status" value="1"/>
</dbReference>
<evidence type="ECO:0000256" key="1">
    <source>
        <dbReference type="ARBA" id="ARBA00023157"/>
    </source>
</evidence>
<feature type="chain" id="PRO_5003518568" evidence="2">
    <location>
        <begin position="21"/>
        <end position="157"/>
    </location>
</feature>
<dbReference type="SUPFAM" id="SSF56436">
    <property type="entry name" value="C-type lectin-like"/>
    <property type="match status" value="1"/>
</dbReference>
<dbReference type="InterPro" id="IPR050111">
    <property type="entry name" value="C-type_lectin/snaclec_domain"/>
</dbReference>
<dbReference type="InterPro" id="IPR001304">
    <property type="entry name" value="C-type_lectin-like"/>
</dbReference>
<feature type="domain" description="C-type lectin" evidence="3">
    <location>
        <begin position="28"/>
        <end position="147"/>
    </location>
</feature>
<dbReference type="InterPro" id="IPR016186">
    <property type="entry name" value="C-type_lectin-like/link_sf"/>
</dbReference>
<evidence type="ECO:0000256" key="2">
    <source>
        <dbReference type="SAM" id="SignalP"/>
    </source>
</evidence>
<dbReference type="PROSITE" id="PS00615">
    <property type="entry name" value="C_TYPE_LECTIN_1"/>
    <property type="match status" value="1"/>
</dbReference>
<dbReference type="InterPro" id="IPR018378">
    <property type="entry name" value="C-type_lectin_CS"/>
</dbReference>
<dbReference type="PANTHER" id="PTHR22803">
    <property type="entry name" value="MANNOSE, PHOSPHOLIPASE, LECTIN RECEPTOR RELATED"/>
    <property type="match status" value="1"/>
</dbReference>
<keyword evidence="4" id="KW-0430">Lectin</keyword>
<dbReference type="PROSITE" id="PS51257">
    <property type="entry name" value="PROKAR_LIPOPROTEIN"/>
    <property type="match status" value="1"/>
</dbReference>
<evidence type="ECO:0000313" key="4">
    <source>
        <dbReference type="EMBL" id="ACS72238.1"/>
    </source>
</evidence>
<dbReference type="CDD" id="cd00037">
    <property type="entry name" value="CLECT"/>
    <property type="match status" value="1"/>
</dbReference>
<sequence length="157" mass="18255">MYTVRVSLVFVTLGFQVAFGCPDGWSEFDGSCYSVQSQELNWMDAMDACHKAHSYVVEIGSKKENDFLEHLTGQKQDEIFWLGGSDAVVEDHWRWMSEYQTFNYTNWYQDEPNNLDQGESCIAAVHSASRFEWRDYHCEDQNKFICEMRGGSWMVVG</sequence>
<name>G8XSQ0_ARGIR</name>
<keyword evidence="2" id="KW-0732">Signal</keyword>
<reference evidence="4" key="1">
    <citation type="journal article" date="2013" name="Gene">
        <title>A C-type lectin (AiCTL-3) from bay scallop Argopecten irradians with mannose/galactose binding ability to bind various bacteria.</title>
        <authorList>
            <person name="Huang M."/>
            <person name="Song X."/>
            <person name="Zhao J."/>
            <person name="Mu C."/>
            <person name="Wang L."/>
            <person name="Zhang H."/>
            <person name="Zhou Z."/>
            <person name="Liu X."/>
            <person name="Song L."/>
        </authorList>
    </citation>
    <scope>NUCLEOTIDE SEQUENCE</scope>
</reference>
<proteinExistence type="evidence at transcript level"/>
<dbReference type="GO" id="GO:0030246">
    <property type="term" value="F:carbohydrate binding"/>
    <property type="evidence" value="ECO:0007669"/>
    <property type="project" value="UniProtKB-KW"/>
</dbReference>
<feature type="signal peptide" evidence="2">
    <location>
        <begin position="1"/>
        <end position="20"/>
    </location>
</feature>
<dbReference type="InterPro" id="IPR016187">
    <property type="entry name" value="CTDL_fold"/>
</dbReference>
<dbReference type="AlphaFoldDB" id="G8XSQ0"/>